<organism evidence="2">
    <name type="scientific">Strombidium rassoulzadegani</name>
    <dbReference type="NCBI Taxonomy" id="1082188"/>
    <lineage>
        <taxon>Eukaryota</taxon>
        <taxon>Sar</taxon>
        <taxon>Alveolata</taxon>
        <taxon>Ciliophora</taxon>
        <taxon>Intramacronucleata</taxon>
        <taxon>Spirotrichea</taxon>
        <taxon>Oligotrichia</taxon>
        <taxon>Strombidiidae</taxon>
        <taxon>Strombidium</taxon>
    </lineage>
</organism>
<evidence type="ECO:0000256" key="1">
    <source>
        <dbReference type="SAM" id="MobiDB-lite"/>
    </source>
</evidence>
<evidence type="ECO:0000313" key="2">
    <source>
        <dbReference type="EMBL" id="CAE0235528.1"/>
    </source>
</evidence>
<protein>
    <submittedName>
        <fullName evidence="2">Uncharacterized protein</fullName>
    </submittedName>
</protein>
<sequence length="89" mass="10141">MGPHINTVTKVTHKDYSKTDTTRETVYTDTTDYNEKHKHHEEHNGDNIKGGNKVDQRGTVRNGVSIFTLLDLQETQLNSPYAPQYALLI</sequence>
<feature type="compositionally biased region" description="Basic and acidic residues" evidence="1">
    <location>
        <begin position="41"/>
        <end position="56"/>
    </location>
</feature>
<feature type="compositionally biased region" description="Basic and acidic residues" evidence="1">
    <location>
        <begin position="12"/>
        <end position="23"/>
    </location>
</feature>
<proteinExistence type="predicted"/>
<reference evidence="2" key="1">
    <citation type="submission" date="2021-01" db="EMBL/GenBank/DDBJ databases">
        <authorList>
            <person name="Corre E."/>
            <person name="Pelletier E."/>
            <person name="Niang G."/>
            <person name="Scheremetjew M."/>
            <person name="Finn R."/>
            <person name="Kale V."/>
            <person name="Holt S."/>
            <person name="Cochrane G."/>
            <person name="Meng A."/>
            <person name="Brown T."/>
            <person name="Cohen L."/>
        </authorList>
    </citation>
    <scope>NUCLEOTIDE SEQUENCE</scope>
    <source>
        <strain evidence="2">Ras09</strain>
    </source>
</reference>
<dbReference type="AlphaFoldDB" id="A0A7S3CS24"/>
<feature type="compositionally biased region" description="Polar residues" evidence="1">
    <location>
        <begin position="1"/>
        <end position="10"/>
    </location>
</feature>
<gene>
    <name evidence="2" type="ORF">SRAS04492_LOCUS7335</name>
</gene>
<feature type="region of interest" description="Disordered" evidence="1">
    <location>
        <begin position="1"/>
        <end position="56"/>
    </location>
</feature>
<dbReference type="EMBL" id="HBIA01014555">
    <property type="protein sequence ID" value="CAE0235528.1"/>
    <property type="molecule type" value="Transcribed_RNA"/>
</dbReference>
<accession>A0A7S3CS24</accession>
<name>A0A7S3CS24_9SPIT</name>